<reference evidence="1" key="1">
    <citation type="submission" date="2020-05" db="EMBL/GenBank/DDBJ databases">
        <title>Large-scale comparative analyses of tick genomes elucidate their genetic diversity and vector capacities.</title>
        <authorList>
            <person name="Jia N."/>
            <person name="Wang J."/>
            <person name="Shi W."/>
            <person name="Du L."/>
            <person name="Sun Y."/>
            <person name="Zhan W."/>
            <person name="Jiang J."/>
            <person name="Wang Q."/>
            <person name="Zhang B."/>
            <person name="Ji P."/>
            <person name="Sakyi L.B."/>
            <person name="Cui X."/>
            <person name="Yuan T."/>
            <person name="Jiang B."/>
            <person name="Yang W."/>
            <person name="Lam T.T.-Y."/>
            <person name="Chang Q."/>
            <person name="Ding S."/>
            <person name="Wang X."/>
            <person name="Zhu J."/>
            <person name="Ruan X."/>
            <person name="Zhao L."/>
            <person name="Wei J."/>
            <person name="Que T."/>
            <person name="Du C."/>
            <person name="Cheng J."/>
            <person name="Dai P."/>
            <person name="Han X."/>
            <person name="Huang E."/>
            <person name="Gao Y."/>
            <person name="Liu J."/>
            <person name="Shao H."/>
            <person name="Ye R."/>
            <person name="Li L."/>
            <person name="Wei W."/>
            <person name="Wang X."/>
            <person name="Wang C."/>
            <person name="Yang T."/>
            <person name="Huo Q."/>
            <person name="Li W."/>
            <person name="Guo W."/>
            <person name="Chen H."/>
            <person name="Zhou L."/>
            <person name="Ni X."/>
            <person name="Tian J."/>
            <person name="Zhou Y."/>
            <person name="Sheng Y."/>
            <person name="Liu T."/>
            <person name="Pan Y."/>
            <person name="Xia L."/>
            <person name="Li J."/>
            <person name="Zhao F."/>
            <person name="Cao W."/>
        </authorList>
    </citation>
    <scope>NUCLEOTIDE SEQUENCE</scope>
    <source>
        <strain evidence="1">Dsil-2018</strain>
    </source>
</reference>
<dbReference type="EMBL" id="CM023478">
    <property type="protein sequence ID" value="KAH7934159.1"/>
    <property type="molecule type" value="Genomic_DNA"/>
</dbReference>
<proteinExistence type="predicted"/>
<evidence type="ECO:0000313" key="1">
    <source>
        <dbReference type="EMBL" id="KAH7934159.1"/>
    </source>
</evidence>
<sequence length="659" mass="73307">MKTLTITCFGFLAFVILVVAGSVQEPHVRKCEADDDTIVQIQDISISNATLGDRLQLDATFHVFKAYGSSPVLEIFVNTSSGTPLSCVYSALPKELRLCYGKTVTEGMLNKSWKNRCPVKPDKYTTHLSLKLPDGVTARSCIEAQKERHTPLGRNYSVHVYLAMELVKELGDPIELVLAEDHVVLKLDTAWPRDVPVPEGLSLADDNRLLLVANQRSLISTAKNGLPREARILKALFCGCVSFDSCDRYASAASELLRGTQEIYIVHNKDKVYKLVRMFPNVRVLALLHDCCEHELELDELTRDRSAALVEHSQLRQLVGSVGSLREGCLLISRETTLALLRTCPDVCRIDSPWVLNCFKGPRGLPTSMEGPSAKSFIHLWLGARGRTSSGVQKLVATAADVARAAKMFPFIEILQVVVDSLEALAKVSAFRNLRRLLLGFPPSAGFPDVDSALKQLLTVWPGLEELALENCSGVTLSTVAGLCPKIKVLKLYDCNGSLKESPLDADAFPNLECVEISMHLLKFVFYSFLSATRQTLHTACFADDGICLEFLQYCIQYGRRLPFTRLEHLTLVTELSLHALELEPKELHDVLKALPALRHLETDSYDLRMFFENYCVPHGRLSLSWIRCVYCHVHNVDWPGRCQQAVAASLRASSVPRT</sequence>
<evidence type="ECO:0000313" key="2">
    <source>
        <dbReference type="Proteomes" id="UP000821865"/>
    </source>
</evidence>
<keyword evidence="2" id="KW-1185">Reference proteome</keyword>
<accession>A0ACB8C5M7</accession>
<organism evidence="1 2">
    <name type="scientific">Dermacentor silvarum</name>
    <name type="common">Tick</name>
    <dbReference type="NCBI Taxonomy" id="543639"/>
    <lineage>
        <taxon>Eukaryota</taxon>
        <taxon>Metazoa</taxon>
        <taxon>Ecdysozoa</taxon>
        <taxon>Arthropoda</taxon>
        <taxon>Chelicerata</taxon>
        <taxon>Arachnida</taxon>
        <taxon>Acari</taxon>
        <taxon>Parasitiformes</taxon>
        <taxon>Ixodida</taxon>
        <taxon>Ixodoidea</taxon>
        <taxon>Ixodidae</taxon>
        <taxon>Rhipicephalinae</taxon>
        <taxon>Dermacentor</taxon>
    </lineage>
</organism>
<dbReference type="Proteomes" id="UP000821865">
    <property type="component" value="Chromosome 9"/>
</dbReference>
<name>A0ACB8C5M7_DERSI</name>
<gene>
    <name evidence="1" type="ORF">HPB49_022096</name>
</gene>
<comment type="caution">
    <text evidence="1">The sequence shown here is derived from an EMBL/GenBank/DDBJ whole genome shotgun (WGS) entry which is preliminary data.</text>
</comment>
<protein>
    <submittedName>
        <fullName evidence="1">Uncharacterized protein</fullName>
    </submittedName>
</protein>